<dbReference type="EMBL" id="JBHSUS010000001">
    <property type="protein sequence ID" value="MFC6439279.1"/>
    <property type="molecule type" value="Genomic_DNA"/>
</dbReference>
<evidence type="ECO:0000313" key="3">
    <source>
        <dbReference type="EMBL" id="MFC6439279.1"/>
    </source>
</evidence>
<dbReference type="Gene3D" id="3.30.1330.60">
    <property type="entry name" value="OmpA-like domain"/>
    <property type="match status" value="1"/>
</dbReference>
<dbReference type="PROSITE" id="PS51123">
    <property type="entry name" value="OMPA_2"/>
    <property type="match status" value="1"/>
</dbReference>
<dbReference type="InterPro" id="IPR036737">
    <property type="entry name" value="OmpA-like_sf"/>
</dbReference>
<name>A0ABW1XKU2_9ALTE</name>
<keyword evidence="1" id="KW-0472">Membrane</keyword>
<comment type="caution">
    <text evidence="3">The sequence shown here is derived from an EMBL/GenBank/DDBJ whole genome shotgun (WGS) entry which is preliminary data.</text>
</comment>
<dbReference type="PROSITE" id="PS51257">
    <property type="entry name" value="PROKAR_LIPOPROTEIN"/>
    <property type="match status" value="1"/>
</dbReference>
<dbReference type="SUPFAM" id="SSF103088">
    <property type="entry name" value="OmpA-like"/>
    <property type="match status" value="1"/>
</dbReference>
<evidence type="ECO:0000259" key="2">
    <source>
        <dbReference type="PROSITE" id="PS51123"/>
    </source>
</evidence>
<reference evidence="4" key="1">
    <citation type="journal article" date="2019" name="Int. J. Syst. Evol. Microbiol.">
        <title>The Global Catalogue of Microorganisms (GCM) 10K type strain sequencing project: providing services to taxonomists for standard genome sequencing and annotation.</title>
        <authorList>
            <consortium name="The Broad Institute Genomics Platform"/>
            <consortium name="The Broad Institute Genome Sequencing Center for Infectious Disease"/>
            <person name="Wu L."/>
            <person name="Ma J."/>
        </authorList>
    </citation>
    <scope>NUCLEOTIDE SEQUENCE [LARGE SCALE GENOMIC DNA]</scope>
    <source>
        <strain evidence="4">CGMCC 1.16031</strain>
    </source>
</reference>
<proteinExistence type="predicted"/>
<dbReference type="CDD" id="cd07185">
    <property type="entry name" value="OmpA_C-like"/>
    <property type="match status" value="1"/>
</dbReference>
<evidence type="ECO:0000256" key="1">
    <source>
        <dbReference type="PROSITE-ProRule" id="PRU00473"/>
    </source>
</evidence>
<dbReference type="Proteomes" id="UP001596364">
    <property type="component" value="Unassembled WGS sequence"/>
</dbReference>
<dbReference type="RefSeq" id="WP_165490692.1">
    <property type="nucleotide sequence ID" value="NZ_JBHSUS010000001.1"/>
</dbReference>
<sequence>MNARRRWIWIAIGWLLLAGCQTWPPAGQGGFAEHTNPAPDCVELNSGSQIGTLDQRLGCALRRQQILERTGAHLKSPALVIRANQHANRVRRELVGGLYDDASIDLEIYCAILDEIERQMMLSASGAAKALAEERLAANQRLVEERAALAAPKTDNMAEVLGILNNSAFFAHDSYEPNPLYVSLLTRYAGQLSRVPMMIVGHADDTGSEEYNLRLGMQRADAVRQLLIQHGIDNTLLCVTSSGKSTPAFSGEQASHRLVNRRVAIHQGRCDMSGEVSYVD</sequence>
<dbReference type="Pfam" id="PF00691">
    <property type="entry name" value="OmpA"/>
    <property type="match status" value="1"/>
</dbReference>
<feature type="domain" description="OmpA-like" evidence="2">
    <location>
        <begin position="157"/>
        <end position="271"/>
    </location>
</feature>
<keyword evidence="4" id="KW-1185">Reference proteome</keyword>
<dbReference type="InterPro" id="IPR050330">
    <property type="entry name" value="Bact_OuterMem_StrucFunc"/>
</dbReference>
<gene>
    <name evidence="3" type="ORF">ACFP85_03845</name>
</gene>
<organism evidence="3 4">
    <name type="scientific">Pseudobowmanella zhangzhouensis</name>
    <dbReference type="NCBI Taxonomy" id="1537679"/>
    <lineage>
        <taxon>Bacteria</taxon>
        <taxon>Pseudomonadati</taxon>
        <taxon>Pseudomonadota</taxon>
        <taxon>Gammaproteobacteria</taxon>
        <taxon>Alteromonadales</taxon>
        <taxon>Alteromonadaceae</taxon>
    </lineage>
</organism>
<dbReference type="PANTHER" id="PTHR30329:SF21">
    <property type="entry name" value="LIPOPROTEIN YIAD-RELATED"/>
    <property type="match status" value="1"/>
</dbReference>
<protein>
    <submittedName>
        <fullName evidence="3">OmpA family protein</fullName>
    </submittedName>
</protein>
<accession>A0ABW1XKU2</accession>
<dbReference type="PANTHER" id="PTHR30329">
    <property type="entry name" value="STATOR ELEMENT OF FLAGELLAR MOTOR COMPLEX"/>
    <property type="match status" value="1"/>
</dbReference>
<evidence type="ECO:0000313" key="4">
    <source>
        <dbReference type="Proteomes" id="UP001596364"/>
    </source>
</evidence>
<dbReference type="InterPro" id="IPR006665">
    <property type="entry name" value="OmpA-like"/>
</dbReference>